<dbReference type="AlphaFoldDB" id="A0A401RAU7"/>
<dbReference type="Gene3D" id="1.10.10.10">
    <property type="entry name" value="Winged helix-like DNA-binding domain superfamily/Winged helix DNA-binding domain"/>
    <property type="match status" value="1"/>
</dbReference>
<feature type="domain" description="O-methyltransferase dimerisation" evidence="5">
    <location>
        <begin position="17"/>
        <end position="86"/>
    </location>
</feature>
<dbReference type="Proteomes" id="UP000288351">
    <property type="component" value="Unassembled WGS sequence"/>
</dbReference>
<evidence type="ECO:0000313" key="7">
    <source>
        <dbReference type="Proteomes" id="UP000288351"/>
    </source>
</evidence>
<dbReference type="InterPro" id="IPR036388">
    <property type="entry name" value="WH-like_DNA-bd_sf"/>
</dbReference>
<dbReference type="InterPro" id="IPR012967">
    <property type="entry name" value="COMT_dimerisation"/>
</dbReference>
<comment type="caution">
    <text evidence="6">The sequence shown here is derived from an EMBL/GenBank/DDBJ whole genome shotgun (WGS) entry which is preliminary data.</text>
</comment>
<dbReference type="InterPro" id="IPR029063">
    <property type="entry name" value="SAM-dependent_MTases_sf"/>
</dbReference>
<keyword evidence="3" id="KW-0949">S-adenosyl-L-methionine</keyword>
<evidence type="ECO:0000256" key="3">
    <source>
        <dbReference type="ARBA" id="ARBA00022691"/>
    </source>
</evidence>
<evidence type="ECO:0000256" key="2">
    <source>
        <dbReference type="ARBA" id="ARBA00022679"/>
    </source>
</evidence>
<evidence type="ECO:0000313" key="6">
    <source>
        <dbReference type="EMBL" id="GCB94728.1"/>
    </source>
</evidence>
<keyword evidence="2 6" id="KW-0808">Transferase</keyword>
<reference evidence="6 7" key="1">
    <citation type="journal article" date="2019" name="Microbiol. Resour. Announc.">
        <title>Draft Genome Sequence of the Most Traditional epsilon-Poly-l-Lysine Producer, Streptomyces albulus NBRC14147.</title>
        <authorList>
            <person name="Yamanaka K."/>
            <person name="Hamano Y."/>
        </authorList>
    </citation>
    <scope>NUCLEOTIDE SEQUENCE [LARGE SCALE GENOMIC DNA]</scope>
    <source>
        <strain evidence="6 7">NBRC 14147</strain>
    </source>
</reference>
<name>A0A401RAU7_STRNR</name>
<keyword evidence="1 6" id="KW-0489">Methyltransferase</keyword>
<dbReference type="InterPro" id="IPR001077">
    <property type="entry name" value="COMT_C"/>
</dbReference>
<dbReference type="Gene3D" id="3.40.50.150">
    <property type="entry name" value="Vaccinia Virus protein VP39"/>
    <property type="match status" value="1"/>
</dbReference>
<dbReference type="Pfam" id="PF08100">
    <property type="entry name" value="Dimerisation"/>
    <property type="match status" value="1"/>
</dbReference>
<sequence>MDDLARVERLTDLADLLRPAAIRAAATLGVADHIAAGVHDAEELARLCKTRTEVLDSLLRYLVSLELLGRNEDGGYELRDTAGPLLTGHPSSLREALRLDGVTGRADMALVGLVHTIRTGEPAHVGLFGRGYWESLNEDSAYVEAIERASLGQLVFDAEIVSDAYDWSTVGSVVDVGGNTGAILTSLLHGHPHLKGTLVDLRSVTCVAAKNIADAGLQDRCEVVAGSFFDPLPAGRDVYLLSAILGDWDDEQAVAILRRCAEAAGEAGKVLLADVNLDVVMKGDEAARMELLLRAMMPSPVRTVEQLKRLGREAGLRVTWEGPVTPVRSLIEFSA</sequence>
<dbReference type="Pfam" id="PF00891">
    <property type="entry name" value="Methyltransf_2"/>
    <property type="match status" value="1"/>
</dbReference>
<dbReference type="SUPFAM" id="SSF53335">
    <property type="entry name" value="S-adenosyl-L-methionine-dependent methyltransferases"/>
    <property type="match status" value="1"/>
</dbReference>
<accession>A0A401RAU7</accession>
<feature type="domain" description="O-methyltransferase C-terminal" evidence="4">
    <location>
        <begin position="117"/>
        <end position="316"/>
    </location>
</feature>
<dbReference type="InterPro" id="IPR016461">
    <property type="entry name" value="COMT-like"/>
</dbReference>
<dbReference type="EMBL" id="BHXC01000007">
    <property type="protein sequence ID" value="GCB94728.1"/>
    <property type="molecule type" value="Genomic_DNA"/>
</dbReference>
<dbReference type="InterPro" id="IPR036390">
    <property type="entry name" value="WH_DNA-bd_sf"/>
</dbReference>
<dbReference type="RefSeq" id="WP_016570559.1">
    <property type="nucleotide sequence ID" value="NZ_BHXC01000007.1"/>
</dbReference>
<protein>
    <submittedName>
        <fullName evidence="6">Hydroxyneurosporene-O-methyltransferase</fullName>
    </submittedName>
</protein>
<dbReference type="SUPFAM" id="SSF46785">
    <property type="entry name" value="Winged helix' DNA-binding domain"/>
    <property type="match status" value="1"/>
</dbReference>
<dbReference type="GO" id="GO:0008171">
    <property type="term" value="F:O-methyltransferase activity"/>
    <property type="evidence" value="ECO:0007669"/>
    <property type="project" value="InterPro"/>
</dbReference>
<dbReference type="PANTHER" id="PTHR43712:SF2">
    <property type="entry name" value="O-METHYLTRANSFERASE CICE"/>
    <property type="match status" value="1"/>
</dbReference>
<dbReference type="GO" id="GO:0032259">
    <property type="term" value="P:methylation"/>
    <property type="evidence" value="ECO:0007669"/>
    <property type="project" value="UniProtKB-KW"/>
</dbReference>
<dbReference type="Gene3D" id="1.10.287.1350">
    <property type="match status" value="1"/>
</dbReference>
<evidence type="ECO:0000259" key="5">
    <source>
        <dbReference type="Pfam" id="PF08100"/>
    </source>
</evidence>
<evidence type="ECO:0000256" key="1">
    <source>
        <dbReference type="ARBA" id="ARBA00022603"/>
    </source>
</evidence>
<dbReference type="PANTHER" id="PTHR43712">
    <property type="entry name" value="PUTATIVE (AFU_ORTHOLOGUE AFUA_4G14580)-RELATED"/>
    <property type="match status" value="1"/>
</dbReference>
<evidence type="ECO:0000259" key="4">
    <source>
        <dbReference type="Pfam" id="PF00891"/>
    </source>
</evidence>
<dbReference type="GO" id="GO:0046983">
    <property type="term" value="F:protein dimerization activity"/>
    <property type="evidence" value="ECO:0007669"/>
    <property type="project" value="InterPro"/>
</dbReference>
<dbReference type="PIRSF" id="PIRSF005739">
    <property type="entry name" value="O-mtase"/>
    <property type="match status" value="1"/>
</dbReference>
<proteinExistence type="predicted"/>
<organism evidence="6 7">
    <name type="scientific">Streptomyces noursei</name>
    <name type="common">Streptomyces albulus</name>
    <dbReference type="NCBI Taxonomy" id="1971"/>
    <lineage>
        <taxon>Bacteria</taxon>
        <taxon>Bacillati</taxon>
        <taxon>Actinomycetota</taxon>
        <taxon>Actinomycetes</taxon>
        <taxon>Kitasatosporales</taxon>
        <taxon>Streptomycetaceae</taxon>
        <taxon>Streptomyces</taxon>
    </lineage>
</organism>
<gene>
    <name evidence="6" type="ORF">SALB_07529</name>
</gene>
<dbReference type="CDD" id="cd02440">
    <property type="entry name" value="AdoMet_MTases"/>
    <property type="match status" value="1"/>
</dbReference>
<dbReference type="PROSITE" id="PS51683">
    <property type="entry name" value="SAM_OMT_II"/>
    <property type="match status" value="1"/>
</dbReference>